<dbReference type="Gene3D" id="3.40.50.620">
    <property type="entry name" value="HUPs"/>
    <property type="match status" value="1"/>
</dbReference>
<comment type="pathway">
    <text evidence="1">Amino-acid biosynthesis; L-asparagine biosynthesis; L-asparagine from L-aspartate (L-Gln route): step 1/1.</text>
</comment>
<dbReference type="InterPro" id="IPR014729">
    <property type="entry name" value="Rossmann-like_a/b/a_fold"/>
</dbReference>
<evidence type="ECO:0000256" key="6">
    <source>
        <dbReference type="ARBA" id="ARBA00022888"/>
    </source>
</evidence>
<gene>
    <name evidence="13" type="primary">asnB</name>
    <name evidence="13" type="ORF">EBO15_42225</name>
</gene>
<dbReference type="InterPro" id="IPR029055">
    <property type="entry name" value="Ntn_hydrolases_N"/>
</dbReference>
<dbReference type="CDD" id="cd01991">
    <property type="entry name" value="Asn_synthase_B_C"/>
    <property type="match status" value="1"/>
</dbReference>
<evidence type="ECO:0000256" key="3">
    <source>
        <dbReference type="ARBA" id="ARBA00012737"/>
    </source>
</evidence>
<evidence type="ECO:0000313" key="14">
    <source>
        <dbReference type="Proteomes" id="UP000282674"/>
    </source>
</evidence>
<protein>
    <recommendedName>
        <fullName evidence="3">asparagine synthase (glutamine-hydrolyzing)</fullName>
        <ecNumber evidence="3">6.3.5.4</ecNumber>
    </recommendedName>
</protein>
<dbReference type="InterPro" id="IPR006426">
    <property type="entry name" value="Asn_synth_AEB"/>
</dbReference>
<sequence length="631" mass="69329">MCGITGWVDFGRDLTAGATTADTARTAAEMIATMACRGPDDQGAWTSPHAVLGHRRLAVIDIQGGRQPMTAPATREPDGTEGVPAAVLTYSGEVYNFTELRAELAAHGHTFRTRSDTEVVLHAYLQWGEHLAEHLNGMYAFAVWDTRTEELLLVRDRLGVKPLYWRQLPGGLAFGSEPKAILAHPAADAVLDADGLRSVLGFFKDVGNSPYRDIKELRPGHVLRVRRSGITIRRYWQPPATPHTDDLPTSIATVRGLLEDIVARQLVSDVPLCTLLSGGLDSSIITALAAAHGPVRSFAVDFVGQAESFIPDPARDTPDTPFVHDLAAHAGTEHADIVVDAARLADPELRATVVHAFDNPAMNGDMDTSLYLLFRAIRGKSTVALSGESADEVFGGYQWFHDADAVRADTFPWIAAGMREGGSQRFGVDRPGPLDRGLLQTLDMPAYVADHYAKAIAEVPRVPGDSEHERRMRRVCHLHLTHFLPILLDRKDRASMAVGLEVRVPFCDHRLVEYVYGTPWAMKTHDGHEKSLLRAAGRHLLPDSIIERRKSPYPAIQDPAYELALCDQIRELITDTTAPVTPLLDRASLKEMADRPMDPTVGTGFGGRRSAFEIVLSMDTWLRDQSVRIEL</sequence>
<dbReference type="GO" id="GO:0005524">
    <property type="term" value="F:ATP binding"/>
    <property type="evidence" value="ECO:0007669"/>
    <property type="project" value="UniProtKB-KW"/>
</dbReference>
<comment type="catalytic activity">
    <reaction evidence="8">
        <text>L-aspartate + L-glutamine + ATP + H2O = L-asparagine + L-glutamate + AMP + diphosphate + H(+)</text>
        <dbReference type="Rhea" id="RHEA:12228"/>
        <dbReference type="ChEBI" id="CHEBI:15377"/>
        <dbReference type="ChEBI" id="CHEBI:15378"/>
        <dbReference type="ChEBI" id="CHEBI:29985"/>
        <dbReference type="ChEBI" id="CHEBI:29991"/>
        <dbReference type="ChEBI" id="CHEBI:30616"/>
        <dbReference type="ChEBI" id="CHEBI:33019"/>
        <dbReference type="ChEBI" id="CHEBI:58048"/>
        <dbReference type="ChEBI" id="CHEBI:58359"/>
        <dbReference type="ChEBI" id="CHEBI:456215"/>
        <dbReference type="EC" id="6.3.5.4"/>
    </reaction>
</comment>
<dbReference type="Gene3D" id="3.60.20.10">
    <property type="entry name" value="Glutamine Phosphoribosylpyrophosphate, subunit 1, domain 1"/>
    <property type="match status" value="1"/>
</dbReference>
<evidence type="ECO:0000256" key="7">
    <source>
        <dbReference type="ARBA" id="ARBA00022962"/>
    </source>
</evidence>
<dbReference type="Pfam" id="PF00733">
    <property type="entry name" value="Asn_synthase"/>
    <property type="match status" value="1"/>
</dbReference>
<keyword evidence="9" id="KW-0028">Amino-acid biosynthesis</keyword>
<dbReference type="Proteomes" id="UP000282674">
    <property type="component" value="Unassembled WGS sequence"/>
</dbReference>
<accession>A0A3M2L3S8</accession>
<dbReference type="SUPFAM" id="SSF52402">
    <property type="entry name" value="Adenine nucleotide alpha hydrolases-like"/>
    <property type="match status" value="1"/>
</dbReference>
<dbReference type="CDD" id="cd00712">
    <property type="entry name" value="AsnB"/>
    <property type="match status" value="1"/>
</dbReference>
<evidence type="ECO:0000256" key="2">
    <source>
        <dbReference type="ARBA" id="ARBA00005752"/>
    </source>
</evidence>
<feature type="binding site" evidence="10">
    <location>
        <position position="116"/>
    </location>
    <ligand>
        <name>L-glutamine</name>
        <dbReference type="ChEBI" id="CHEBI:58359"/>
    </ligand>
</feature>
<evidence type="ECO:0000256" key="10">
    <source>
        <dbReference type="PIRSR" id="PIRSR001589-2"/>
    </source>
</evidence>
<dbReference type="AlphaFoldDB" id="A0A3M2L3S8"/>
<evidence type="ECO:0000256" key="11">
    <source>
        <dbReference type="PIRSR" id="PIRSR001589-3"/>
    </source>
</evidence>
<keyword evidence="14" id="KW-1185">Reference proteome</keyword>
<keyword evidence="13" id="KW-0436">Ligase</keyword>
<dbReference type="PROSITE" id="PS51278">
    <property type="entry name" value="GATASE_TYPE_2"/>
    <property type="match status" value="1"/>
</dbReference>
<keyword evidence="5 10" id="KW-0067">ATP-binding</keyword>
<dbReference type="GO" id="GO:0005829">
    <property type="term" value="C:cytosol"/>
    <property type="evidence" value="ECO:0007669"/>
    <property type="project" value="TreeGrafter"/>
</dbReference>
<evidence type="ECO:0000256" key="8">
    <source>
        <dbReference type="ARBA" id="ARBA00048741"/>
    </source>
</evidence>
<dbReference type="SUPFAM" id="SSF56235">
    <property type="entry name" value="N-terminal nucleophile aminohydrolases (Ntn hydrolases)"/>
    <property type="match status" value="1"/>
</dbReference>
<feature type="binding site" evidence="10">
    <location>
        <position position="275"/>
    </location>
    <ligand>
        <name>ATP</name>
        <dbReference type="ChEBI" id="CHEBI:30616"/>
    </ligand>
</feature>
<dbReference type="InterPro" id="IPR001962">
    <property type="entry name" value="Asn_synthase"/>
</dbReference>
<dbReference type="EC" id="6.3.5.4" evidence="3"/>
<dbReference type="GO" id="GO:0004066">
    <property type="term" value="F:asparagine synthase (glutamine-hydrolyzing) activity"/>
    <property type="evidence" value="ECO:0007669"/>
    <property type="project" value="UniProtKB-EC"/>
</dbReference>
<dbReference type="RefSeq" id="WP_122200052.1">
    <property type="nucleotide sequence ID" value="NZ_JBHSKC010000031.1"/>
</dbReference>
<dbReference type="PANTHER" id="PTHR43284">
    <property type="entry name" value="ASPARAGINE SYNTHETASE (GLUTAMINE-HYDROLYZING)"/>
    <property type="match status" value="1"/>
</dbReference>
<evidence type="ECO:0000259" key="12">
    <source>
        <dbReference type="PROSITE" id="PS51278"/>
    </source>
</evidence>
<dbReference type="OrthoDB" id="9763290at2"/>
<dbReference type="Pfam" id="PF13522">
    <property type="entry name" value="GATase_6"/>
    <property type="match status" value="1"/>
</dbReference>
<feature type="binding site" evidence="10">
    <location>
        <begin position="386"/>
        <end position="387"/>
    </location>
    <ligand>
        <name>ATP</name>
        <dbReference type="ChEBI" id="CHEBI:30616"/>
    </ligand>
</feature>
<evidence type="ECO:0000256" key="1">
    <source>
        <dbReference type="ARBA" id="ARBA00005187"/>
    </source>
</evidence>
<dbReference type="InterPro" id="IPR017932">
    <property type="entry name" value="GATase_2_dom"/>
</dbReference>
<dbReference type="PIRSF" id="PIRSF001589">
    <property type="entry name" value="Asn_synthetase_glu-h"/>
    <property type="match status" value="1"/>
</dbReference>
<comment type="caution">
    <text evidence="13">The sequence shown here is derived from an EMBL/GenBank/DDBJ whole genome shotgun (WGS) entry which is preliminary data.</text>
</comment>
<keyword evidence="7 9" id="KW-0315">Glutamine amidotransferase</keyword>
<organism evidence="13 14">
    <name type="scientific">Actinomadura harenae</name>
    <dbReference type="NCBI Taxonomy" id="2483351"/>
    <lineage>
        <taxon>Bacteria</taxon>
        <taxon>Bacillati</taxon>
        <taxon>Actinomycetota</taxon>
        <taxon>Actinomycetes</taxon>
        <taxon>Streptosporangiales</taxon>
        <taxon>Thermomonosporaceae</taxon>
        <taxon>Actinomadura</taxon>
    </lineage>
</organism>
<keyword evidence="6 9" id="KW-0061">Asparagine biosynthesis</keyword>
<name>A0A3M2L3S8_9ACTN</name>
<proteinExistence type="inferred from homology"/>
<dbReference type="EMBL" id="RFFG01000201">
    <property type="protein sequence ID" value="RMI32034.1"/>
    <property type="molecule type" value="Genomic_DNA"/>
</dbReference>
<keyword evidence="4 10" id="KW-0547">Nucleotide-binding</keyword>
<evidence type="ECO:0000256" key="5">
    <source>
        <dbReference type="ARBA" id="ARBA00022840"/>
    </source>
</evidence>
<dbReference type="NCBIfam" id="TIGR01536">
    <property type="entry name" value="asn_synth_AEB"/>
    <property type="match status" value="1"/>
</dbReference>
<feature type="site" description="Important for beta-aspartyl-AMP intermediate formation" evidence="11">
    <location>
        <position position="388"/>
    </location>
</feature>
<dbReference type="InterPro" id="IPR051786">
    <property type="entry name" value="ASN_synthetase/amidase"/>
</dbReference>
<dbReference type="PANTHER" id="PTHR43284:SF1">
    <property type="entry name" value="ASPARAGINE SYNTHETASE"/>
    <property type="match status" value="1"/>
</dbReference>
<feature type="domain" description="Glutamine amidotransferase type-2" evidence="12">
    <location>
        <begin position="2"/>
        <end position="228"/>
    </location>
</feature>
<reference evidence="13 14" key="1">
    <citation type="submission" date="2018-10" db="EMBL/GenBank/DDBJ databases">
        <title>Isolation from soil.</title>
        <authorList>
            <person name="Hu J."/>
        </authorList>
    </citation>
    <scope>NUCLEOTIDE SEQUENCE [LARGE SCALE GENOMIC DNA]</scope>
    <source>
        <strain evidence="13 14">NEAU-Ht49</strain>
    </source>
</reference>
<comment type="similarity">
    <text evidence="2">Belongs to the asparagine synthetase family.</text>
</comment>
<evidence type="ECO:0000313" key="13">
    <source>
        <dbReference type="EMBL" id="RMI32034.1"/>
    </source>
</evidence>
<evidence type="ECO:0000256" key="4">
    <source>
        <dbReference type="ARBA" id="ARBA00022741"/>
    </source>
</evidence>
<feature type="active site" description="For GATase activity" evidence="9">
    <location>
        <position position="2"/>
    </location>
</feature>
<dbReference type="GO" id="GO:0006529">
    <property type="term" value="P:asparagine biosynthetic process"/>
    <property type="evidence" value="ECO:0007669"/>
    <property type="project" value="UniProtKB-KW"/>
</dbReference>
<evidence type="ECO:0000256" key="9">
    <source>
        <dbReference type="PIRSR" id="PIRSR001589-1"/>
    </source>
</evidence>
<dbReference type="InterPro" id="IPR033738">
    <property type="entry name" value="AsnB_N"/>
</dbReference>